<evidence type="ECO:0000313" key="3">
    <source>
        <dbReference type="Proteomes" id="UP000198226"/>
    </source>
</evidence>
<dbReference type="AlphaFoldDB" id="A0A1C5KG53"/>
<dbReference type="Proteomes" id="UP000198226">
    <property type="component" value="Chromosome I"/>
</dbReference>
<evidence type="ECO:0000259" key="1">
    <source>
        <dbReference type="Pfam" id="PF00668"/>
    </source>
</evidence>
<dbReference type="RefSeq" id="WP_089004231.1">
    <property type="nucleotide sequence ID" value="NZ_LT607752.1"/>
</dbReference>
<dbReference type="EMBL" id="LT607752">
    <property type="protein sequence ID" value="SCG81621.1"/>
    <property type="molecule type" value="Genomic_DNA"/>
</dbReference>
<name>A0A1C5KG53_9ACTN</name>
<dbReference type="GO" id="GO:0008610">
    <property type="term" value="P:lipid biosynthetic process"/>
    <property type="evidence" value="ECO:0007669"/>
    <property type="project" value="UniProtKB-ARBA"/>
</dbReference>
<protein>
    <submittedName>
        <fullName evidence="2">Condensation domain-containing protein</fullName>
    </submittedName>
</protein>
<gene>
    <name evidence="2" type="ORF">GA0070623_6009</name>
</gene>
<feature type="domain" description="Condensation" evidence="1">
    <location>
        <begin position="6"/>
        <end position="113"/>
    </location>
</feature>
<organism evidence="2 3">
    <name type="scientific">Micromonospora rifamycinica</name>
    <dbReference type="NCBI Taxonomy" id="291594"/>
    <lineage>
        <taxon>Bacteria</taxon>
        <taxon>Bacillati</taxon>
        <taxon>Actinomycetota</taxon>
        <taxon>Actinomycetes</taxon>
        <taxon>Micromonosporales</taxon>
        <taxon>Micromonosporaceae</taxon>
        <taxon>Micromonospora</taxon>
    </lineage>
</organism>
<dbReference type="InterPro" id="IPR001242">
    <property type="entry name" value="Condensation_dom"/>
</dbReference>
<evidence type="ECO:0000313" key="2">
    <source>
        <dbReference type="EMBL" id="SCG81621.1"/>
    </source>
</evidence>
<dbReference type="SUPFAM" id="SSF52777">
    <property type="entry name" value="CoA-dependent acyltransferases"/>
    <property type="match status" value="1"/>
</dbReference>
<dbReference type="InterPro" id="IPR023213">
    <property type="entry name" value="CAT-like_dom_sf"/>
</dbReference>
<sequence>MFPDLDGQPYQRILDPDTVAEMVRTVTPPDQLATAMQTASRRTFAIDSAPPLTLTLHTVGADWHVLHMAWHHIIGDGWSMRPLLADLATAYTARRDQRAPGWAELPVQYADYTLAA</sequence>
<dbReference type="Gene3D" id="3.30.559.10">
    <property type="entry name" value="Chloramphenicol acetyltransferase-like domain"/>
    <property type="match status" value="1"/>
</dbReference>
<dbReference type="Pfam" id="PF00668">
    <property type="entry name" value="Condensation"/>
    <property type="match status" value="1"/>
</dbReference>
<proteinExistence type="predicted"/>
<dbReference type="GO" id="GO:0003824">
    <property type="term" value="F:catalytic activity"/>
    <property type="evidence" value="ECO:0007669"/>
    <property type="project" value="InterPro"/>
</dbReference>
<reference evidence="3" key="1">
    <citation type="submission" date="2016-06" db="EMBL/GenBank/DDBJ databases">
        <authorList>
            <person name="Varghese N."/>
            <person name="Submissions Spin"/>
        </authorList>
    </citation>
    <scope>NUCLEOTIDE SEQUENCE [LARGE SCALE GENOMIC DNA]</scope>
    <source>
        <strain evidence="3">DSM 44983</strain>
    </source>
</reference>
<keyword evidence="3" id="KW-1185">Reference proteome</keyword>
<dbReference type="OrthoDB" id="2472181at2"/>
<accession>A0A1C5KG53</accession>